<evidence type="ECO:0000313" key="3">
    <source>
        <dbReference type="Proteomes" id="UP000054776"/>
    </source>
</evidence>
<protein>
    <submittedName>
        <fullName evidence="2">Uncharacterized protein</fullName>
    </submittedName>
</protein>
<sequence>MQSSLDYNFFNDKEEFIHYSEISIWNISEPLPRHVVFKILAWGGWCWLLTFSNVVQRISTHRMNRA</sequence>
<dbReference type="InParanoid" id="A0A0V1BX01"/>
<name>A0A0V1BX01_TRISP</name>
<accession>A0A0V1BX01</accession>
<feature type="transmembrane region" description="Helical" evidence="1">
    <location>
        <begin position="35"/>
        <end position="55"/>
    </location>
</feature>
<dbReference type="Proteomes" id="UP000054776">
    <property type="component" value="Unassembled WGS sequence"/>
</dbReference>
<organism evidence="2 3">
    <name type="scientific">Trichinella spiralis</name>
    <name type="common">Trichina worm</name>
    <dbReference type="NCBI Taxonomy" id="6334"/>
    <lineage>
        <taxon>Eukaryota</taxon>
        <taxon>Metazoa</taxon>
        <taxon>Ecdysozoa</taxon>
        <taxon>Nematoda</taxon>
        <taxon>Enoplea</taxon>
        <taxon>Dorylaimia</taxon>
        <taxon>Trichinellida</taxon>
        <taxon>Trichinellidae</taxon>
        <taxon>Trichinella</taxon>
    </lineage>
</organism>
<keyword evidence="1" id="KW-0812">Transmembrane</keyword>
<dbReference type="AlphaFoldDB" id="A0A0V1BX01"/>
<gene>
    <name evidence="2" type="ORF">T01_3760</name>
</gene>
<evidence type="ECO:0000313" key="2">
    <source>
        <dbReference type="EMBL" id="KRY41685.1"/>
    </source>
</evidence>
<evidence type="ECO:0000256" key="1">
    <source>
        <dbReference type="SAM" id="Phobius"/>
    </source>
</evidence>
<dbReference type="EMBL" id="JYDH01000007">
    <property type="protein sequence ID" value="KRY41685.1"/>
    <property type="molecule type" value="Genomic_DNA"/>
</dbReference>
<keyword evidence="3" id="KW-1185">Reference proteome</keyword>
<keyword evidence="1" id="KW-0472">Membrane</keyword>
<keyword evidence="1" id="KW-1133">Transmembrane helix</keyword>
<reference evidence="2 3" key="1">
    <citation type="submission" date="2015-01" db="EMBL/GenBank/DDBJ databases">
        <title>Evolution of Trichinella species and genotypes.</title>
        <authorList>
            <person name="Korhonen P.K."/>
            <person name="Edoardo P."/>
            <person name="Giuseppe L.R."/>
            <person name="Gasser R.B."/>
        </authorList>
    </citation>
    <scope>NUCLEOTIDE SEQUENCE [LARGE SCALE GENOMIC DNA]</scope>
    <source>
        <strain evidence="2">ISS3</strain>
    </source>
</reference>
<proteinExistence type="predicted"/>
<comment type="caution">
    <text evidence="2">The sequence shown here is derived from an EMBL/GenBank/DDBJ whole genome shotgun (WGS) entry which is preliminary data.</text>
</comment>